<sequence length="313" mass="32879">MTRNGVSTTANLKLVSAFLLSVCCIVLLAFTGNVSAAPAPFHLEDLNIDARSGPAQPRPVARARPTGVAAVARSPQITQAPTYPQARKAATPQADLDAVLRWYQEEQKQAKRREDAPTRIQKRDETPPVPLSQLGPPSFPAQYPSCVKCEAKYSSLSSCMQASAVFQNATSIFNNPLSYFAVIKCACTDTFQAVYPQCLDCFQHTDQCWYLGTDPQGTGAPAIISNIRNICAFGSGLLGGVATANGMNQTSTVSGPSAPGTYTDVSATNYAPGYNDQSTGPIFGSAGRSVQGQGRIGAVVAGAIGIGLIGQLL</sequence>
<protein>
    <submittedName>
        <fullName evidence="3">Uncharacterized protein</fullName>
    </submittedName>
</protein>
<organism evidence="3 4">
    <name type="scientific">Tilletia horrida</name>
    <dbReference type="NCBI Taxonomy" id="155126"/>
    <lineage>
        <taxon>Eukaryota</taxon>
        <taxon>Fungi</taxon>
        <taxon>Dikarya</taxon>
        <taxon>Basidiomycota</taxon>
        <taxon>Ustilaginomycotina</taxon>
        <taxon>Exobasidiomycetes</taxon>
        <taxon>Tilletiales</taxon>
        <taxon>Tilletiaceae</taxon>
        <taxon>Tilletia</taxon>
    </lineage>
</organism>
<feature type="region of interest" description="Disordered" evidence="1">
    <location>
        <begin position="107"/>
        <end position="134"/>
    </location>
</feature>
<evidence type="ECO:0000313" key="4">
    <source>
        <dbReference type="Proteomes" id="UP001176517"/>
    </source>
</evidence>
<name>A0AAN6JT07_9BASI</name>
<keyword evidence="2" id="KW-0732">Signal</keyword>
<feature type="chain" id="PRO_5042913858" evidence="2">
    <location>
        <begin position="37"/>
        <end position="313"/>
    </location>
</feature>
<comment type="caution">
    <text evidence="3">The sequence shown here is derived from an EMBL/GenBank/DDBJ whole genome shotgun (WGS) entry which is preliminary data.</text>
</comment>
<evidence type="ECO:0000256" key="2">
    <source>
        <dbReference type="SAM" id="SignalP"/>
    </source>
</evidence>
<accession>A0AAN6JT07</accession>
<gene>
    <name evidence="3" type="ORF">OC846_001468</name>
</gene>
<dbReference type="Proteomes" id="UP001176517">
    <property type="component" value="Unassembled WGS sequence"/>
</dbReference>
<evidence type="ECO:0000256" key="1">
    <source>
        <dbReference type="SAM" id="MobiDB-lite"/>
    </source>
</evidence>
<feature type="compositionally biased region" description="Basic and acidic residues" evidence="1">
    <location>
        <begin position="107"/>
        <end position="126"/>
    </location>
</feature>
<keyword evidence="4" id="KW-1185">Reference proteome</keyword>
<reference evidence="3" key="1">
    <citation type="journal article" date="2023" name="PhytoFront">
        <title>Draft Genome Resources of Seven Strains of Tilletia horrida, Causal Agent of Kernel Smut of Rice.</title>
        <authorList>
            <person name="Khanal S."/>
            <person name="Antony Babu S."/>
            <person name="Zhou X.G."/>
        </authorList>
    </citation>
    <scope>NUCLEOTIDE SEQUENCE</scope>
    <source>
        <strain evidence="3">TX6</strain>
    </source>
</reference>
<proteinExistence type="predicted"/>
<feature type="signal peptide" evidence="2">
    <location>
        <begin position="1"/>
        <end position="36"/>
    </location>
</feature>
<evidence type="ECO:0000313" key="3">
    <source>
        <dbReference type="EMBL" id="KAK0556032.1"/>
    </source>
</evidence>
<dbReference type="AlphaFoldDB" id="A0AAN6JT07"/>
<dbReference type="EMBL" id="JAPDMZ010000021">
    <property type="protein sequence ID" value="KAK0556032.1"/>
    <property type="molecule type" value="Genomic_DNA"/>
</dbReference>